<dbReference type="EnsemblMetazoa" id="BGLB007429-RE">
    <property type="protein sequence ID" value="BGLB007429-PE"/>
    <property type="gene ID" value="BGLB007429"/>
</dbReference>
<keyword evidence="4" id="KW-0378">Hydrolase</keyword>
<protein>
    <recommendedName>
        <fullName evidence="7">pseudouridine 5'-phosphatase</fullName>
        <ecNumber evidence="7">3.1.3.96</ecNumber>
    </recommendedName>
    <alternativeName>
        <fullName evidence="8">Pseudouridine-5'-monophosphatase</fullName>
    </alternativeName>
</protein>
<dbReference type="AlphaFoldDB" id="A0A2C9JSP9"/>
<dbReference type="VEuPathDB" id="VectorBase:BGLB007429"/>
<dbReference type="SFLD" id="SFLDG01135">
    <property type="entry name" value="C1.5.6:_HAD__Beta-PGM__Phospha"/>
    <property type="match status" value="1"/>
</dbReference>
<evidence type="ECO:0000256" key="4">
    <source>
        <dbReference type="ARBA" id="ARBA00022801"/>
    </source>
</evidence>
<dbReference type="SFLD" id="SFLDS00003">
    <property type="entry name" value="Haloacid_Dehalogenase"/>
    <property type="match status" value="1"/>
</dbReference>
<dbReference type="Proteomes" id="UP000076420">
    <property type="component" value="Unassembled WGS sequence"/>
</dbReference>
<accession>A0A2C9JSP9</accession>
<evidence type="ECO:0000256" key="1">
    <source>
        <dbReference type="ARBA" id="ARBA00001946"/>
    </source>
</evidence>
<dbReference type="OrthoDB" id="40579at2759"/>
<gene>
    <name evidence="9" type="primary">106066496</name>
</gene>
<dbReference type="Gene3D" id="1.10.150.240">
    <property type="entry name" value="Putative phosphatase, domain 2"/>
    <property type="match status" value="1"/>
</dbReference>
<evidence type="ECO:0000313" key="9">
    <source>
        <dbReference type="EnsemblMetazoa" id="BGLB007429-PD"/>
    </source>
</evidence>
<reference evidence="9" key="1">
    <citation type="submission" date="2020-05" db="UniProtKB">
        <authorList>
            <consortium name="EnsemblMetazoa"/>
        </authorList>
    </citation>
    <scope>IDENTIFICATION</scope>
    <source>
        <strain evidence="9">BB02</strain>
    </source>
</reference>
<dbReference type="EnsemblMetazoa" id="BGLB007429-RB">
    <property type="protein sequence ID" value="BGLB007429-PB"/>
    <property type="gene ID" value="BGLB007429"/>
</dbReference>
<evidence type="ECO:0000313" key="10">
    <source>
        <dbReference type="Proteomes" id="UP000076420"/>
    </source>
</evidence>
<dbReference type="EnsemblMetazoa" id="BGLB007429-RD">
    <property type="protein sequence ID" value="BGLB007429-PD"/>
    <property type="gene ID" value="BGLB007429"/>
</dbReference>
<dbReference type="InterPro" id="IPR006439">
    <property type="entry name" value="HAD-SF_hydro_IA"/>
</dbReference>
<dbReference type="NCBIfam" id="TIGR01509">
    <property type="entry name" value="HAD-SF-IA-v3"/>
    <property type="match status" value="1"/>
</dbReference>
<evidence type="ECO:0000256" key="6">
    <source>
        <dbReference type="ARBA" id="ARBA00052504"/>
    </source>
</evidence>
<dbReference type="InterPro" id="IPR036412">
    <property type="entry name" value="HAD-like_sf"/>
</dbReference>
<sequence>MAQSELKITHVVFDVDGLILDTERVYTECLEEICGESGHQYTWEIKARQMGMKEHESAKLCIDELNLPLTVEEYLNKLRTKLAQKLPSAQVLPGAEKLIRHLHSHNIPIAVATGADNWGFEKRVSGHKELFSLFSHSVLSSSDPEVKYGKPAPDCFLVCAARFKDTPDPQKVLVFEDAPNGAEAGLAAGMRVVWVPDPRADRSKLGGKVDLVLESLELFKPECFGLPPYPNS</sequence>
<dbReference type="RefSeq" id="XP_013081002.2">
    <property type="nucleotide sequence ID" value="XM_013225548.2"/>
</dbReference>
<dbReference type="PANTHER" id="PTHR18901:SF38">
    <property type="entry name" value="PSEUDOURIDINE-5'-PHOSPHATASE"/>
    <property type="match status" value="1"/>
</dbReference>
<dbReference type="STRING" id="6526.A0A2C9JSP9"/>
<dbReference type="InterPro" id="IPR023214">
    <property type="entry name" value="HAD_sf"/>
</dbReference>
<proteinExistence type="inferred from homology"/>
<dbReference type="GO" id="GO:0046872">
    <property type="term" value="F:metal ion binding"/>
    <property type="evidence" value="ECO:0007669"/>
    <property type="project" value="UniProtKB-KW"/>
</dbReference>
<dbReference type="InterPro" id="IPR023198">
    <property type="entry name" value="PGP-like_dom2"/>
</dbReference>
<organism evidence="9 10">
    <name type="scientific">Biomphalaria glabrata</name>
    <name type="common">Bloodfluke planorb</name>
    <name type="synonym">Freshwater snail</name>
    <dbReference type="NCBI Taxonomy" id="6526"/>
    <lineage>
        <taxon>Eukaryota</taxon>
        <taxon>Metazoa</taxon>
        <taxon>Spiralia</taxon>
        <taxon>Lophotrochozoa</taxon>
        <taxon>Mollusca</taxon>
        <taxon>Gastropoda</taxon>
        <taxon>Heterobranchia</taxon>
        <taxon>Euthyneura</taxon>
        <taxon>Panpulmonata</taxon>
        <taxon>Hygrophila</taxon>
        <taxon>Lymnaeoidea</taxon>
        <taxon>Planorbidae</taxon>
        <taxon>Biomphalaria</taxon>
    </lineage>
</organism>
<dbReference type="Pfam" id="PF00702">
    <property type="entry name" value="Hydrolase"/>
    <property type="match status" value="1"/>
</dbReference>
<comment type="similarity">
    <text evidence="2">Belongs to the HAD-like hydrolase superfamily. CbbY/CbbZ/Gph/YieH family.</text>
</comment>
<dbReference type="VEuPathDB" id="VectorBase:BGLAX_046302"/>
<dbReference type="EnsemblMetazoa" id="BGLB007429-RC">
    <property type="protein sequence ID" value="BGLB007429-PC"/>
    <property type="gene ID" value="BGLB007429"/>
</dbReference>
<dbReference type="FunFam" id="1.10.150.240:FF:000001">
    <property type="entry name" value="Haloacid dehalogenase-like hydrolase domain"/>
    <property type="match status" value="1"/>
</dbReference>
<keyword evidence="5" id="KW-0460">Magnesium</keyword>
<dbReference type="SFLD" id="SFLDG01129">
    <property type="entry name" value="C1.5:_HAD__Beta-PGM__Phosphata"/>
    <property type="match status" value="1"/>
</dbReference>
<evidence type="ECO:0000256" key="3">
    <source>
        <dbReference type="ARBA" id="ARBA00022723"/>
    </source>
</evidence>
<comment type="catalytic activity">
    <reaction evidence="6">
        <text>psi-UMP + H2O = pseudouridine + phosphate</text>
        <dbReference type="Rhea" id="RHEA:10944"/>
        <dbReference type="ChEBI" id="CHEBI:15377"/>
        <dbReference type="ChEBI" id="CHEBI:17802"/>
        <dbReference type="ChEBI" id="CHEBI:43474"/>
        <dbReference type="ChEBI" id="CHEBI:58380"/>
        <dbReference type="EC" id="3.1.3.96"/>
    </reaction>
</comment>
<dbReference type="PANTHER" id="PTHR18901">
    <property type="entry name" value="2-DEOXYGLUCOSE-6-PHOSPHATE PHOSPHATASE 2"/>
    <property type="match status" value="1"/>
</dbReference>
<evidence type="ECO:0000256" key="5">
    <source>
        <dbReference type="ARBA" id="ARBA00022842"/>
    </source>
</evidence>
<dbReference type="KEGG" id="bgt:106066496"/>
<dbReference type="EC" id="3.1.3.96" evidence="7"/>
<dbReference type="FunFam" id="3.40.50.1000:FF:000055">
    <property type="entry name" value="Haloacid dehalogenase-like hydrolase family protein"/>
    <property type="match status" value="1"/>
</dbReference>
<dbReference type="Gene3D" id="3.40.50.1000">
    <property type="entry name" value="HAD superfamily/HAD-like"/>
    <property type="match status" value="1"/>
</dbReference>
<comment type="cofactor">
    <cofactor evidence="1">
        <name>Mg(2+)</name>
        <dbReference type="ChEBI" id="CHEBI:18420"/>
    </cofactor>
</comment>
<dbReference type="GO" id="GO:1990738">
    <property type="term" value="F:pseudouridine 5'-phosphatase activity"/>
    <property type="evidence" value="ECO:0007669"/>
    <property type="project" value="UniProtKB-EC"/>
</dbReference>
<dbReference type="SUPFAM" id="SSF56784">
    <property type="entry name" value="HAD-like"/>
    <property type="match status" value="1"/>
</dbReference>
<name>A0A2C9JSP9_BIOGL</name>
<evidence type="ECO:0000256" key="7">
    <source>
        <dbReference type="ARBA" id="ARBA00066578"/>
    </source>
</evidence>
<keyword evidence="3" id="KW-0479">Metal-binding</keyword>
<evidence type="ECO:0000256" key="2">
    <source>
        <dbReference type="ARBA" id="ARBA00006171"/>
    </source>
</evidence>
<evidence type="ECO:0000256" key="8">
    <source>
        <dbReference type="ARBA" id="ARBA00083904"/>
    </source>
</evidence>